<evidence type="ECO:0000313" key="3">
    <source>
        <dbReference type="Proteomes" id="UP001501508"/>
    </source>
</evidence>
<evidence type="ECO:0000313" key="2">
    <source>
        <dbReference type="EMBL" id="GAA4434522.1"/>
    </source>
</evidence>
<dbReference type="SUPFAM" id="SSF53448">
    <property type="entry name" value="Nucleotide-diphospho-sugar transferases"/>
    <property type="match status" value="1"/>
</dbReference>
<comment type="caution">
    <text evidence="2">The sequence shown here is derived from an EMBL/GenBank/DDBJ whole genome shotgun (WGS) entry which is preliminary data.</text>
</comment>
<dbReference type="CDD" id="cd06433">
    <property type="entry name" value="GT_2_WfgS_like"/>
    <property type="match status" value="1"/>
</dbReference>
<protein>
    <submittedName>
        <fullName evidence="2">Glycosyltransferase family 2 protein</fullName>
    </submittedName>
</protein>
<dbReference type="PANTHER" id="PTHR22916:SF3">
    <property type="entry name" value="UDP-GLCNAC:BETAGAL BETA-1,3-N-ACETYLGLUCOSAMINYLTRANSFERASE-LIKE PROTEIN 1"/>
    <property type="match status" value="1"/>
</dbReference>
<accession>A0ABP8LR15</accession>
<feature type="domain" description="Glycosyltransferase 2-like" evidence="1">
    <location>
        <begin position="9"/>
        <end position="120"/>
    </location>
</feature>
<dbReference type="PANTHER" id="PTHR22916">
    <property type="entry name" value="GLYCOSYLTRANSFERASE"/>
    <property type="match status" value="1"/>
</dbReference>
<dbReference type="EMBL" id="BAABEY010000011">
    <property type="protein sequence ID" value="GAA4434522.1"/>
    <property type="molecule type" value="Genomic_DNA"/>
</dbReference>
<dbReference type="Gene3D" id="3.90.550.10">
    <property type="entry name" value="Spore Coat Polysaccharide Biosynthesis Protein SpsA, Chain A"/>
    <property type="match status" value="1"/>
</dbReference>
<dbReference type="Pfam" id="PF00535">
    <property type="entry name" value="Glycos_transf_2"/>
    <property type="match status" value="1"/>
</dbReference>
<dbReference type="RefSeq" id="WP_345026934.1">
    <property type="nucleotide sequence ID" value="NZ_BAABEY010000011.1"/>
</dbReference>
<name>A0ABP8LR15_9BACT</name>
<dbReference type="InterPro" id="IPR001173">
    <property type="entry name" value="Glyco_trans_2-like"/>
</dbReference>
<dbReference type="Proteomes" id="UP001501508">
    <property type="component" value="Unassembled WGS sequence"/>
</dbReference>
<dbReference type="InterPro" id="IPR029044">
    <property type="entry name" value="Nucleotide-diphossugar_trans"/>
</dbReference>
<gene>
    <name evidence="2" type="ORF">GCM10023091_09570</name>
</gene>
<proteinExistence type="predicted"/>
<organism evidence="2 3">
    <name type="scientific">Ravibacter arvi</name>
    <dbReference type="NCBI Taxonomy" id="2051041"/>
    <lineage>
        <taxon>Bacteria</taxon>
        <taxon>Pseudomonadati</taxon>
        <taxon>Bacteroidota</taxon>
        <taxon>Cytophagia</taxon>
        <taxon>Cytophagales</taxon>
        <taxon>Spirosomataceae</taxon>
        <taxon>Ravibacter</taxon>
    </lineage>
</organism>
<sequence length="245" mass="29023">MRNELPLISVVTVVRNGQKTLEQAINSVLNQSYPNVEYIIIDGGSTDGTLDIIKGYESRLRHWTSEPDSGIYDAMNKGIEICRGELIGIVNSDDWYEPNTVELIVNRYIDEGRKNGVYYGFLKLWKDEVEHSIRRFHHNFYNEHMIQHPTWFVSKSIYQKFGDFDRSYRVAGDFELFQRFIKSKVDFFPLDAVLSNFRIGGISTYRQDLINHEYLRLKYSLRLINRYQFLKQKTWLLIKQVLFNK</sequence>
<evidence type="ECO:0000259" key="1">
    <source>
        <dbReference type="Pfam" id="PF00535"/>
    </source>
</evidence>
<keyword evidence="3" id="KW-1185">Reference proteome</keyword>
<reference evidence="3" key="1">
    <citation type="journal article" date="2019" name="Int. J. Syst. Evol. Microbiol.">
        <title>The Global Catalogue of Microorganisms (GCM) 10K type strain sequencing project: providing services to taxonomists for standard genome sequencing and annotation.</title>
        <authorList>
            <consortium name="The Broad Institute Genomics Platform"/>
            <consortium name="The Broad Institute Genome Sequencing Center for Infectious Disease"/>
            <person name="Wu L."/>
            <person name="Ma J."/>
        </authorList>
    </citation>
    <scope>NUCLEOTIDE SEQUENCE [LARGE SCALE GENOMIC DNA]</scope>
    <source>
        <strain evidence="3">JCM 31920</strain>
    </source>
</reference>